<comment type="caution">
    <text evidence="4">The sequence shown here is derived from an EMBL/GenBank/DDBJ whole genome shotgun (WGS) entry which is preliminary data.</text>
</comment>
<dbReference type="AlphaFoldDB" id="A0A2J7REP6"/>
<proteinExistence type="predicted"/>
<name>A0A2J7REP6_9NEOP</name>
<feature type="region of interest" description="Disordered" evidence="2">
    <location>
        <begin position="201"/>
        <end position="221"/>
    </location>
</feature>
<evidence type="ECO:0000256" key="1">
    <source>
        <dbReference type="ARBA" id="ARBA00026148"/>
    </source>
</evidence>
<dbReference type="STRING" id="105785.A0A2J7REP6"/>
<keyword evidence="5" id="KW-1185">Reference proteome</keyword>
<dbReference type="FunCoup" id="A0A2J7REP6">
    <property type="interactions" value="2113"/>
</dbReference>
<evidence type="ECO:0000313" key="4">
    <source>
        <dbReference type="EMBL" id="PNF39290.1"/>
    </source>
</evidence>
<accession>A0A2J7REP6</accession>
<dbReference type="Proteomes" id="UP000235965">
    <property type="component" value="Unassembled WGS sequence"/>
</dbReference>
<dbReference type="InterPro" id="IPR036249">
    <property type="entry name" value="Thioredoxin-like_sf"/>
</dbReference>
<sequence length="221" mass="25668">MASLEQALEQNLLKVTQTVEQQLDVELDRLDKLQSDNLETLREQRLRKLKKQAQQQQEWLVLGHGEHTEISEEKEFFEVTKKSKNVVCHFYRNDSPRCRIVDHHLKILCTSHLEARFCKIDVERSPFITQRLRIRVIPTIALIIDGKVKDYIVGFTDLGNCDDFSTEMMEWRIAQPGVIKYNGDLQQPPVETKRANRFVSGDAGKKRTIRGKDVDSDGDDF</sequence>
<dbReference type="SUPFAM" id="SSF52833">
    <property type="entry name" value="Thioredoxin-like"/>
    <property type="match status" value="1"/>
</dbReference>
<dbReference type="PANTHER" id="PTHR21148">
    <property type="entry name" value="THIOREDOXIN DOMAIN-CONTAINING PROTEIN 9"/>
    <property type="match status" value="1"/>
</dbReference>
<dbReference type="Gene3D" id="3.40.30.10">
    <property type="entry name" value="Glutaredoxin"/>
    <property type="match status" value="1"/>
</dbReference>
<dbReference type="EMBL" id="NEVH01004959">
    <property type="protein sequence ID" value="PNF39290.1"/>
    <property type="molecule type" value="Genomic_DNA"/>
</dbReference>
<reference evidence="4 5" key="1">
    <citation type="submission" date="2017-12" db="EMBL/GenBank/DDBJ databases">
        <title>Hemimetabolous genomes reveal molecular basis of termite eusociality.</title>
        <authorList>
            <person name="Harrison M.C."/>
            <person name="Jongepier E."/>
            <person name="Robertson H.M."/>
            <person name="Arning N."/>
            <person name="Bitard-Feildel T."/>
            <person name="Chao H."/>
            <person name="Childers C.P."/>
            <person name="Dinh H."/>
            <person name="Doddapaneni H."/>
            <person name="Dugan S."/>
            <person name="Gowin J."/>
            <person name="Greiner C."/>
            <person name="Han Y."/>
            <person name="Hu H."/>
            <person name="Hughes D.S.T."/>
            <person name="Huylmans A.-K."/>
            <person name="Kemena C."/>
            <person name="Kremer L.P.M."/>
            <person name="Lee S.L."/>
            <person name="Lopez-Ezquerra A."/>
            <person name="Mallet L."/>
            <person name="Monroy-Kuhn J.M."/>
            <person name="Moser A."/>
            <person name="Murali S.C."/>
            <person name="Muzny D.M."/>
            <person name="Otani S."/>
            <person name="Piulachs M.-D."/>
            <person name="Poelchau M."/>
            <person name="Qu J."/>
            <person name="Schaub F."/>
            <person name="Wada-Katsumata A."/>
            <person name="Worley K.C."/>
            <person name="Xie Q."/>
            <person name="Ylla G."/>
            <person name="Poulsen M."/>
            <person name="Gibbs R.A."/>
            <person name="Schal C."/>
            <person name="Richards S."/>
            <person name="Belles X."/>
            <person name="Korb J."/>
            <person name="Bornberg-Bauer E."/>
        </authorList>
    </citation>
    <scope>NUCLEOTIDE SEQUENCE [LARGE SCALE GENOMIC DNA]</scope>
    <source>
        <tissue evidence="4">Whole body</tissue>
    </source>
</reference>
<evidence type="ECO:0000256" key="2">
    <source>
        <dbReference type="SAM" id="MobiDB-lite"/>
    </source>
</evidence>
<dbReference type="CDD" id="cd02989">
    <property type="entry name" value="Phd_like_TxnDC9"/>
    <property type="match status" value="1"/>
</dbReference>
<gene>
    <name evidence="4" type="primary">TXNDC9</name>
    <name evidence="4" type="ORF">B7P43_G16710</name>
</gene>
<protein>
    <recommendedName>
        <fullName evidence="1">Thioredoxin domain-containing protein 9</fullName>
    </recommendedName>
</protein>
<dbReference type="InParanoid" id="A0A2J7REP6"/>
<dbReference type="Pfam" id="PF00085">
    <property type="entry name" value="Thioredoxin"/>
    <property type="match status" value="1"/>
</dbReference>
<evidence type="ECO:0000313" key="5">
    <source>
        <dbReference type="Proteomes" id="UP000235965"/>
    </source>
</evidence>
<dbReference type="InterPro" id="IPR013766">
    <property type="entry name" value="Thioredoxin_domain"/>
</dbReference>
<dbReference type="OrthoDB" id="10257948at2759"/>
<evidence type="ECO:0000259" key="3">
    <source>
        <dbReference type="Pfam" id="PF00085"/>
    </source>
</evidence>
<organism evidence="4 5">
    <name type="scientific">Cryptotermes secundus</name>
    <dbReference type="NCBI Taxonomy" id="105785"/>
    <lineage>
        <taxon>Eukaryota</taxon>
        <taxon>Metazoa</taxon>
        <taxon>Ecdysozoa</taxon>
        <taxon>Arthropoda</taxon>
        <taxon>Hexapoda</taxon>
        <taxon>Insecta</taxon>
        <taxon>Pterygota</taxon>
        <taxon>Neoptera</taxon>
        <taxon>Polyneoptera</taxon>
        <taxon>Dictyoptera</taxon>
        <taxon>Blattodea</taxon>
        <taxon>Blattoidea</taxon>
        <taxon>Termitoidae</taxon>
        <taxon>Kalotermitidae</taxon>
        <taxon>Cryptotermitinae</taxon>
        <taxon>Cryptotermes</taxon>
    </lineage>
</organism>
<feature type="domain" description="Thioredoxin" evidence="3">
    <location>
        <begin position="72"/>
        <end position="155"/>
    </location>
</feature>